<feature type="domain" description="ABC transporter" evidence="5">
    <location>
        <begin position="7"/>
        <end position="235"/>
    </location>
</feature>
<dbReference type="Proteomes" id="UP000676506">
    <property type="component" value="Chromosome 1"/>
</dbReference>
<keyword evidence="2" id="KW-0813">Transport</keyword>
<proteinExistence type="inferred from homology"/>
<organism evidence="6 7">
    <name type="scientific">Chloracidobacterium validum</name>
    <dbReference type="NCBI Taxonomy" id="2821543"/>
    <lineage>
        <taxon>Bacteria</taxon>
        <taxon>Pseudomonadati</taxon>
        <taxon>Acidobacteriota</taxon>
        <taxon>Terriglobia</taxon>
        <taxon>Terriglobales</taxon>
        <taxon>Acidobacteriaceae</taxon>
        <taxon>Chloracidobacterium</taxon>
    </lineage>
</organism>
<dbReference type="InterPro" id="IPR017871">
    <property type="entry name" value="ABC_transporter-like_CS"/>
</dbReference>
<dbReference type="PANTHER" id="PTHR43335">
    <property type="entry name" value="ABC TRANSPORTER, ATP-BINDING PROTEIN"/>
    <property type="match status" value="1"/>
</dbReference>
<protein>
    <submittedName>
        <fullName evidence="6">ABC transporter ATP-binding protein</fullName>
    </submittedName>
</protein>
<dbReference type="GO" id="GO:0005524">
    <property type="term" value="F:ATP binding"/>
    <property type="evidence" value="ECO:0007669"/>
    <property type="project" value="UniProtKB-KW"/>
</dbReference>
<dbReference type="SMART" id="SM00382">
    <property type="entry name" value="AAA"/>
    <property type="match status" value="1"/>
</dbReference>
<comment type="similarity">
    <text evidence="1">Belongs to the ABC transporter superfamily.</text>
</comment>
<reference evidence="6 7" key="1">
    <citation type="submission" date="2021-03" db="EMBL/GenBank/DDBJ databases">
        <title>Genomic and phenotypic characterization of Chloracidobacterium isolates provides evidence for multiple species.</title>
        <authorList>
            <person name="Saini M.K."/>
            <person name="Costas A.M.G."/>
            <person name="Tank M."/>
            <person name="Bryant D.A."/>
        </authorList>
    </citation>
    <scope>NUCLEOTIDE SEQUENCE [LARGE SCALE GENOMIC DNA]</scope>
    <source>
        <strain evidence="6 7">BV2-C</strain>
    </source>
</reference>
<evidence type="ECO:0000256" key="2">
    <source>
        <dbReference type="ARBA" id="ARBA00022448"/>
    </source>
</evidence>
<name>A0ABX8BE19_9BACT</name>
<evidence type="ECO:0000313" key="7">
    <source>
        <dbReference type="Proteomes" id="UP000676506"/>
    </source>
</evidence>
<dbReference type="InterPro" id="IPR027417">
    <property type="entry name" value="P-loop_NTPase"/>
</dbReference>
<dbReference type="EMBL" id="CP072648">
    <property type="protein sequence ID" value="QUW03899.1"/>
    <property type="molecule type" value="Genomic_DNA"/>
</dbReference>
<keyword evidence="7" id="KW-1185">Reference proteome</keyword>
<sequence>MNDTWVIETEGLRKAFGSKVAVADLSLQVAAGEVFGFLGPNGAGKTTSMKMLLGLVHPTGGSGRVMGHPVGSRESRREVGFLPEHFRFHEWMTGRELLDFHGQLYGLDAPTRAQRLTQLLADVDLTDAADRPLHTYSKGMQQRLGLAQALIHRPKLVFLDEPTSGLDPIGRILVRDLILRLRSEGVTVFFNSHILGDVEAVCDRVVFLKRGRVIHETSLRDGVAPELRLTLDGVSDDLIQGLTTLGTVLNATERDVWMRIADESRVPEIIRWLVNQGASVHSASVQRPSLETLFLETIGPDERAG</sequence>
<keyword evidence="3" id="KW-0547">Nucleotide-binding</keyword>
<evidence type="ECO:0000256" key="3">
    <source>
        <dbReference type="ARBA" id="ARBA00022741"/>
    </source>
</evidence>
<evidence type="ECO:0000259" key="5">
    <source>
        <dbReference type="PROSITE" id="PS50893"/>
    </source>
</evidence>
<accession>A0ABX8BE19</accession>
<dbReference type="Gene3D" id="3.40.50.300">
    <property type="entry name" value="P-loop containing nucleotide triphosphate hydrolases"/>
    <property type="match status" value="1"/>
</dbReference>
<dbReference type="PANTHER" id="PTHR43335:SF4">
    <property type="entry name" value="ABC TRANSPORTER, ATP-BINDING PROTEIN"/>
    <property type="match status" value="1"/>
</dbReference>
<dbReference type="Pfam" id="PF00005">
    <property type="entry name" value="ABC_tran"/>
    <property type="match status" value="1"/>
</dbReference>
<evidence type="ECO:0000256" key="1">
    <source>
        <dbReference type="ARBA" id="ARBA00005417"/>
    </source>
</evidence>
<dbReference type="CDD" id="cd03230">
    <property type="entry name" value="ABC_DR_subfamily_A"/>
    <property type="match status" value="1"/>
</dbReference>
<dbReference type="PROSITE" id="PS50893">
    <property type="entry name" value="ABC_TRANSPORTER_2"/>
    <property type="match status" value="1"/>
</dbReference>
<dbReference type="PROSITE" id="PS00211">
    <property type="entry name" value="ABC_TRANSPORTER_1"/>
    <property type="match status" value="1"/>
</dbReference>
<dbReference type="InterPro" id="IPR003593">
    <property type="entry name" value="AAA+_ATPase"/>
</dbReference>
<evidence type="ECO:0000313" key="6">
    <source>
        <dbReference type="EMBL" id="QUW03899.1"/>
    </source>
</evidence>
<dbReference type="SUPFAM" id="SSF52540">
    <property type="entry name" value="P-loop containing nucleoside triphosphate hydrolases"/>
    <property type="match status" value="1"/>
</dbReference>
<gene>
    <name evidence="6" type="ORF">J8C06_00885</name>
</gene>
<keyword evidence="4 6" id="KW-0067">ATP-binding</keyword>
<evidence type="ECO:0000256" key="4">
    <source>
        <dbReference type="ARBA" id="ARBA00022840"/>
    </source>
</evidence>
<dbReference type="InterPro" id="IPR003439">
    <property type="entry name" value="ABC_transporter-like_ATP-bd"/>
</dbReference>